<protein>
    <submittedName>
        <fullName evidence="7">NUDIX hydrolase</fullName>
    </submittedName>
</protein>
<evidence type="ECO:0000259" key="6">
    <source>
        <dbReference type="PROSITE" id="PS51462"/>
    </source>
</evidence>
<dbReference type="PANTHER" id="PTHR21340">
    <property type="entry name" value="DIADENOSINE 5,5-P1,P4-TETRAPHOSPHATE PYROPHOSPHOHYDROLASE MUTT"/>
    <property type="match status" value="1"/>
</dbReference>
<dbReference type="PROSITE" id="PS51462">
    <property type="entry name" value="NUDIX"/>
    <property type="match status" value="1"/>
</dbReference>
<gene>
    <name evidence="7" type="ORF">Barrevirus6_10</name>
</gene>
<keyword evidence="4" id="KW-0460">Magnesium</keyword>
<evidence type="ECO:0000256" key="2">
    <source>
        <dbReference type="ARBA" id="ARBA00001946"/>
    </source>
</evidence>
<organism evidence="7">
    <name type="scientific">Barrevirus sp</name>
    <dbReference type="NCBI Taxonomy" id="2487763"/>
    <lineage>
        <taxon>Viruses</taxon>
        <taxon>Varidnaviria</taxon>
        <taxon>Bamfordvirae</taxon>
        <taxon>Nucleocytoviricota</taxon>
        <taxon>Megaviricetes</taxon>
        <taxon>Imitervirales</taxon>
        <taxon>Mimiviridae</taxon>
        <taxon>Klosneuvirinae</taxon>
    </lineage>
</organism>
<sequence>MDLPIAPCSGIIVIDLETEETILVLTDYDNYSFPKGKRNKGETSLETGLRKLTEETGLTQEDIQIIDNITIDEKSDRGGLATRYHIAYLIKNKKQITFDINELKDCRWIKITDAYNLEKFKDRRKDVLRETVKHITSYCQIGQ</sequence>
<comment type="cofactor">
    <cofactor evidence="2">
        <name>Mg(2+)</name>
        <dbReference type="ChEBI" id="CHEBI:18420"/>
    </cofactor>
</comment>
<keyword evidence="3 7" id="KW-0378">Hydrolase</keyword>
<evidence type="ECO:0000313" key="7">
    <source>
        <dbReference type="EMBL" id="AYV76972.1"/>
    </source>
</evidence>
<evidence type="ECO:0000256" key="3">
    <source>
        <dbReference type="ARBA" id="ARBA00022801"/>
    </source>
</evidence>
<dbReference type="GO" id="GO:0006754">
    <property type="term" value="P:ATP biosynthetic process"/>
    <property type="evidence" value="ECO:0007669"/>
    <property type="project" value="TreeGrafter"/>
</dbReference>
<dbReference type="SUPFAM" id="SSF55811">
    <property type="entry name" value="Nudix"/>
    <property type="match status" value="1"/>
</dbReference>
<dbReference type="InterPro" id="IPR000086">
    <property type="entry name" value="NUDIX_hydrolase_dom"/>
</dbReference>
<dbReference type="InterPro" id="IPR015797">
    <property type="entry name" value="NUDIX_hydrolase-like_dom_sf"/>
</dbReference>
<comment type="cofactor">
    <cofactor evidence="1">
        <name>Mn(2+)</name>
        <dbReference type="ChEBI" id="CHEBI:29035"/>
    </cofactor>
</comment>
<dbReference type="Pfam" id="PF00293">
    <property type="entry name" value="NUDIX"/>
    <property type="match status" value="1"/>
</dbReference>
<evidence type="ECO:0000256" key="5">
    <source>
        <dbReference type="ARBA" id="ARBA00023211"/>
    </source>
</evidence>
<dbReference type="Gene3D" id="3.90.79.10">
    <property type="entry name" value="Nucleoside Triphosphate Pyrophosphohydrolase"/>
    <property type="match status" value="1"/>
</dbReference>
<dbReference type="PANTHER" id="PTHR21340:SF0">
    <property type="entry name" value="BIS(5'-NUCLEOSYL)-TETRAPHOSPHATASE [ASYMMETRICAL]"/>
    <property type="match status" value="1"/>
</dbReference>
<evidence type="ECO:0000256" key="1">
    <source>
        <dbReference type="ARBA" id="ARBA00001936"/>
    </source>
</evidence>
<reference evidence="7" key="1">
    <citation type="submission" date="2018-10" db="EMBL/GenBank/DDBJ databases">
        <title>Hidden diversity of soil giant viruses.</title>
        <authorList>
            <person name="Schulz F."/>
            <person name="Alteio L."/>
            <person name="Goudeau D."/>
            <person name="Ryan E.M."/>
            <person name="Malmstrom R.R."/>
            <person name="Blanchard J."/>
            <person name="Woyke T."/>
        </authorList>
    </citation>
    <scope>NUCLEOTIDE SEQUENCE</scope>
    <source>
        <strain evidence="7">BAV1</strain>
    </source>
</reference>
<dbReference type="EMBL" id="MK072003">
    <property type="protein sequence ID" value="AYV76972.1"/>
    <property type="molecule type" value="Genomic_DNA"/>
</dbReference>
<evidence type="ECO:0000256" key="4">
    <source>
        <dbReference type="ARBA" id="ARBA00022842"/>
    </source>
</evidence>
<dbReference type="GO" id="GO:0006167">
    <property type="term" value="P:AMP biosynthetic process"/>
    <property type="evidence" value="ECO:0007669"/>
    <property type="project" value="TreeGrafter"/>
</dbReference>
<feature type="domain" description="Nudix hydrolase" evidence="6">
    <location>
        <begin position="4"/>
        <end position="131"/>
    </location>
</feature>
<dbReference type="InterPro" id="IPR051325">
    <property type="entry name" value="Nudix_hydrolase_domain"/>
</dbReference>
<keyword evidence="5" id="KW-0464">Manganese</keyword>
<proteinExistence type="predicted"/>
<dbReference type="GO" id="GO:0004081">
    <property type="term" value="F:bis(5'-nucleosyl)-tetraphosphatase (asymmetrical) activity"/>
    <property type="evidence" value="ECO:0007669"/>
    <property type="project" value="TreeGrafter"/>
</dbReference>
<name>A0A3G4ZPY8_9VIRU</name>
<accession>A0A3G4ZPY8</accession>